<dbReference type="Proteomes" id="UP000515349">
    <property type="component" value="Chromosome"/>
</dbReference>
<gene>
    <name evidence="3" type="ORF">H1R16_09865</name>
    <name evidence="2" type="ORF">H2507_05600</name>
</gene>
<name>A0A7D7QVD7_9FLAO</name>
<dbReference type="PROSITE" id="PS51257">
    <property type="entry name" value="PROKAR_LIPOPROTEIN"/>
    <property type="match status" value="1"/>
</dbReference>
<evidence type="ECO:0000256" key="1">
    <source>
        <dbReference type="SAM" id="SignalP"/>
    </source>
</evidence>
<dbReference type="Proteomes" id="UP000539710">
    <property type="component" value="Unassembled WGS sequence"/>
</dbReference>
<protein>
    <recommendedName>
        <fullName evidence="6">Thioredoxin domain-containing protein</fullName>
    </recommendedName>
</protein>
<dbReference type="EMBL" id="CP059472">
    <property type="protein sequence ID" value="QMS98010.1"/>
    <property type="molecule type" value="Genomic_DNA"/>
</dbReference>
<dbReference type="RefSeq" id="WP_181886704.1">
    <property type="nucleotide sequence ID" value="NZ_CP059472.1"/>
</dbReference>
<organism evidence="3 4">
    <name type="scientific">Marnyiella aurantia</name>
    <dbReference type="NCBI Taxonomy" id="2758037"/>
    <lineage>
        <taxon>Bacteria</taxon>
        <taxon>Pseudomonadati</taxon>
        <taxon>Bacteroidota</taxon>
        <taxon>Flavobacteriia</taxon>
        <taxon>Flavobacteriales</taxon>
        <taxon>Weeksellaceae</taxon>
        <taxon>Marnyiella</taxon>
    </lineage>
</organism>
<proteinExistence type="predicted"/>
<evidence type="ECO:0000313" key="2">
    <source>
        <dbReference type="EMBL" id="MBA5246635.1"/>
    </source>
</evidence>
<accession>A0A7D7QVD7</accession>
<feature type="signal peptide" evidence="1">
    <location>
        <begin position="1"/>
        <end position="23"/>
    </location>
</feature>
<reference evidence="5" key="2">
    <citation type="submission" date="2020-07" db="EMBL/GenBank/DDBJ databases">
        <title>Flavobacterium sp. xlx-214.</title>
        <authorList>
            <person name="Yang C."/>
        </authorList>
    </citation>
    <scope>NUCLEOTIDE SEQUENCE [LARGE SCALE GENOMIC DNA]</scope>
    <source>
        <strain evidence="5">CX-624</strain>
    </source>
</reference>
<dbReference type="SUPFAM" id="SSF52833">
    <property type="entry name" value="Thioredoxin-like"/>
    <property type="match status" value="1"/>
</dbReference>
<dbReference type="KEGG" id="cbau:H1R16_09865"/>
<keyword evidence="5" id="KW-1185">Reference proteome</keyword>
<evidence type="ECO:0000313" key="4">
    <source>
        <dbReference type="Proteomes" id="UP000515349"/>
    </source>
</evidence>
<feature type="chain" id="PRO_5044656359" description="Thioredoxin domain-containing protein" evidence="1">
    <location>
        <begin position="24"/>
        <end position="193"/>
    </location>
</feature>
<reference evidence="3 4" key="1">
    <citation type="submission" date="2020-07" db="EMBL/GenBank/DDBJ databases">
        <title>Chryseobacterium sp.cx-624.</title>
        <authorList>
            <person name="Yang C."/>
        </authorList>
    </citation>
    <scope>NUCLEOTIDE SEQUENCE [LARGE SCALE GENOMIC DNA]</scope>
    <source>
        <strain evidence="4">cx-624</strain>
        <strain evidence="3">Cx-624</strain>
    </source>
</reference>
<sequence>MKKLLIFAFIAQFSLLISQVTSGCELQTLKSVNILKVDIKDLSCIAKNADRPSTVFYTFTSWCAPCRQKMPMVLDLEKRFNAAVFVLIMESEQDKMMPGGIDFIRKHAPEAKILILKDEAYTGGTRKRNSSFIADISSKKKMFNPGYGVFIVADSAGKVLKVTDNFTDYRKLANGSYESEERMLEREVFPLLN</sequence>
<reference evidence="2" key="3">
    <citation type="submission" date="2020-07" db="EMBL/GenBank/DDBJ databases">
        <authorList>
            <person name="Yang C."/>
        </authorList>
    </citation>
    <scope>NUCLEOTIDE SEQUENCE</scope>
    <source>
        <strain evidence="2">Cx-624</strain>
    </source>
</reference>
<dbReference type="InterPro" id="IPR036249">
    <property type="entry name" value="Thioredoxin-like_sf"/>
</dbReference>
<evidence type="ECO:0000313" key="3">
    <source>
        <dbReference type="EMBL" id="QMS98010.1"/>
    </source>
</evidence>
<evidence type="ECO:0008006" key="6">
    <source>
        <dbReference type="Google" id="ProtNLM"/>
    </source>
</evidence>
<dbReference type="AlphaFoldDB" id="A0A7D7QVD7"/>
<evidence type="ECO:0000313" key="5">
    <source>
        <dbReference type="Proteomes" id="UP000539710"/>
    </source>
</evidence>
<keyword evidence="1" id="KW-0732">Signal</keyword>
<dbReference type="EMBL" id="JACEUX010000001">
    <property type="protein sequence ID" value="MBA5246635.1"/>
    <property type="molecule type" value="Genomic_DNA"/>
</dbReference>
<dbReference type="Gene3D" id="3.40.30.10">
    <property type="entry name" value="Glutaredoxin"/>
    <property type="match status" value="1"/>
</dbReference>